<gene>
    <name evidence="1" type="ORF">GGD50_005650</name>
</gene>
<reference evidence="1 2" key="1">
    <citation type="submission" date="2020-08" db="EMBL/GenBank/DDBJ databases">
        <title>Genomic Encyclopedia of Type Strains, Phase IV (KMG-V): Genome sequencing to study the core and pangenomes of soil and plant-associated prokaryotes.</title>
        <authorList>
            <person name="Whitman W."/>
        </authorList>
    </citation>
    <scope>NUCLEOTIDE SEQUENCE [LARGE SCALE GENOMIC DNA]</scope>
    <source>
        <strain evidence="1 2">SEMIA 4064</strain>
    </source>
</reference>
<accession>A0A7W8XWU6</accession>
<keyword evidence="2" id="KW-1185">Reference proteome</keyword>
<proteinExistence type="predicted"/>
<comment type="caution">
    <text evidence="1">The sequence shown here is derived from an EMBL/GenBank/DDBJ whole genome shotgun (WGS) entry which is preliminary data.</text>
</comment>
<dbReference type="AlphaFoldDB" id="A0A7W8XWU6"/>
<evidence type="ECO:0000313" key="1">
    <source>
        <dbReference type="EMBL" id="MBB5577001.1"/>
    </source>
</evidence>
<organism evidence="1 2">
    <name type="scientific">Rhizobium paranaense</name>
    <dbReference type="NCBI Taxonomy" id="1650438"/>
    <lineage>
        <taxon>Bacteria</taxon>
        <taxon>Pseudomonadati</taxon>
        <taxon>Pseudomonadota</taxon>
        <taxon>Alphaproteobacteria</taxon>
        <taxon>Hyphomicrobiales</taxon>
        <taxon>Rhizobiaceae</taxon>
        <taxon>Rhizobium/Agrobacterium group</taxon>
        <taxon>Rhizobium</taxon>
    </lineage>
</organism>
<dbReference type="RefSeq" id="WP_183940139.1">
    <property type="nucleotide sequence ID" value="NZ_JACHBI010000016.1"/>
</dbReference>
<evidence type="ECO:0000313" key="2">
    <source>
        <dbReference type="Proteomes" id="UP000549882"/>
    </source>
</evidence>
<protein>
    <submittedName>
        <fullName evidence="1">Uncharacterized protein</fullName>
    </submittedName>
</protein>
<name>A0A7W8XWU6_9HYPH</name>
<sequence length="57" mass="6459">MPRAIDEHQDGGENSHCKKSFEFAAEVIWLSSPRIAKFGLLSTQAIQARVLFTVDRR</sequence>
<dbReference type="Proteomes" id="UP000549882">
    <property type="component" value="Unassembled WGS sequence"/>
</dbReference>
<dbReference type="EMBL" id="JACHBI010000016">
    <property type="protein sequence ID" value="MBB5577001.1"/>
    <property type="molecule type" value="Genomic_DNA"/>
</dbReference>